<organism evidence="2 3">
    <name type="scientific">Tigriopus californicus</name>
    <name type="common">Marine copepod</name>
    <dbReference type="NCBI Taxonomy" id="6832"/>
    <lineage>
        <taxon>Eukaryota</taxon>
        <taxon>Metazoa</taxon>
        <taxon>Ecdysozoa</taxon>
        <taxon>Arthropoda</taxon>
        <taxon>Crustacea</taxon>
        <taxon>Multicrustacea</taxon>
        <taxon>Hexanauplia</taxon>
        <taxon>Copepoda</taxon>
        <taxon>Harpacticoida</taxon>
        <taxon>Harpacticidae</taxon>
        <taxon>Tigriopus</taxon>
    </lineage>
</organism>
<protein>
    <recommendedName>
        <fullName evidence="1">Ig-like domain-containing protein</fullName>
    </recommendedName>
</protein>
<comment type="caution">
    <text evidence="2">The sequence shown here is derived from an EMBL/GenBank/DDBJ whole genome shotgun (WGS) entry which is preliminary data.</text>
</comment>
<dbReference type="Proteomes" id="UP000318571">
    <property type="component" value="Unassembled WGS sequence"/>
</dbReference>
<reference evidence="2 3" key="1">
    <citation type="journal article" date="2018" name="Nat. Ecol. Evol.">
        <title>Genomic signatures of mitonuclear coevolution across populations of Tigriopus californicus.</title>
        <authorList>
            <person name="Barreto F.S."/>
            <person name="Watson E.T."/>
            <person name="Lima T.G."/>
            <person name="Willett C.S."/>
            <person name="Edmands S."/>
            <person name="Li W."/>
            <person name="Burton R.S."/>
        </authorList>
    </citation>
    <scope>NUCLEOTIDE SEQUENCE [LARGE SCALE GENOMIC DNA]</scope>
    <source>
        <strain evidence="2 3">San Diego</strain>
    </source>
</reference>
<dbReference type="EMBL" id="VCGU01000243">
    <property type="protein sequence ID" value="TRY65545.1"/>
    <property type="molecule type" value="Genomic_DNA"/>
</dbReference>
<evidence type="ECO:0000313" key="3">
    <source>
        <dbReference type="Proteomes" id="UP000318571"/>
    </source>
</evidence>
<dbReference type="InterPro" id="IPR007110">
    <property type="entry name" value="Ig-like_dom"/>
</dbReference>
<dbReference type="SUPFAM" id="SSF48726">
    <property type="entry name" value="Immunoglobulin"/>
    <property type="match status" value="1"/>
</dbReference>
<accession>A0A553NJD5</accession>
<dbReference type="AlphaFoldDB" id="A0A553NJD5"/>
<dbReference type="Pfam" id="PF07679">
    <property type="entry name" value="I-set"/>
    <property type="match status" value="1"/>
</dbReference>
<dbReference type="PROSITE" id="PS50835">
    <property type="entry name" value="IG_LIKE"/>
    <property type="match status" value="1"/>
</dbReference>
<dbReference type="Gene3D" id="2.60.40.10">
    <property type="entry name" value="Immunoglobulins"/>
    <property type="match status" value="2"/>
</dbReference>
<sequence>MVGTRTSILIISSVGYRHSGIYTCKAENPAGSATYSAELKVNEPPSVLPITFGQDIVNEDDFGQLVCTVIRGDEPLDFTWHLHGDVVSSEPGLTTSQLGSRT</sequence>
<evidence type="ECO:0000259" key="1">
    <source>
        <dbReference type="PROSITE" id="PS50835"/>
    </source>
</evidence>
<dbReference type="InterPro" id="IPR013783">
    <property type="entry name" value="Ig-like_fold"/>
</dbReference>
<evidence type="ECO:0000313" key="2">
    <source>
        <dbReference type="EMBL" id="TRY65545.1"/>
    </source>
</evidence>
<gene>
    <name evidence="2" type="ORF">TCAL_17351</name>
</gene>
<dbReference type="STRING" id="6832.A0A553NJD5"/>
<keyword evidence="3" id="KW-1185">Reference proteome</keyword>
<dbReference type="InterPro" id="IPR013098">
    <property type="entry name" value="Ig_I-set"/>
</dbReference>
<name>A0A553NJD5_TIGCA</name>
<feature type="non-terminal residue" evidence="2">
    <location>
        <position position="102"/>
    </location>
</feature>
<feature type="domain" description="Ig-like" evidence="1">
    <location>
        <begin position="1"/>
        <end position="42"/>
    </location>
</feature>
<dbReference type="InterPro" id="IPR036179">
    <property type="entry name" value="Ig-like_dom_sf"/>
</dbReference>
<proteinExistence type="predicted"/>